<evidence type="ECO:0000313" key="4">
    <source>
        <dbReference type="Proteomes" id="UP000014074"/>
    </source>
</evidence>
<dbReference type="OrthoDB" id="5340910at2759"/>
<organism evidence="3 4">
    <name type="scientific">Phaeoacremonium minimum (strain UCR-PA7)</name>
    <name type="common">Esca disease fungus</name>
    <name type="synonym">Togninia minima</name>
    <dbReference type="NCBI Taxonomy" id="1286976"/>
    <lineage>
        <taxon>Eukaryota</taxon>
        <taxon>Fungi</taxon>
        <taxon>Dikarya</taxon>
        <taxon>Ascomycota</taxon>
        <taxon>Pezizomycotina</taxon>
        <taxon>Sordariomycetes</taxon>
        <taxon>Sordariomycetidae</taxon>
        <taxon>Togniniales</taxon>
        <taxon>Togniniaceae</taxon>
        <taxon>Phaeoacremonium</taxon>
    </lineage>
</organism>
<dbReference type="HOGENOM" id="CLU_676499_0_0_1"/>
<feature type="region of interest" description="Disordered" evidence="1">
    <location>
        <begin position="143"/>
        <end position="168"/>
    </location>
</feature>
<feature type="compositionally biased region" description="Polar residues" evidence="1">
    <location>
        <begin position="74"/>
        <end position="83"/>
    </location>
</feature>
<reference evidence="4" key="1">
    <citation type="journal article" date="2013" name="Genome Announc.">
        <title>Draft genome sequence of the ascomycete Phaeoacremonium aleophilum strain UCR-PA7, a causal agent of the esca disease complex in grapevines.</title>
        <authorList>
            <person name="Blanco-Ulate B."/>
            <person name="Rolshausen P."/>
            <person name="Cantu D."/>
        </authorList>
    </citation>
    <scope>NUCLEOTIDE SEQUENCE [LARGE SCALE GENOMIC DNA]</scope>
    <source>
        <strain evidence="4">UCR-PA7</strain>
    </source>
</reference>
<evidence type="ECO:0000313" key="3">
    <source>
        <dbReference type="EMBL" id="EON97622.1"/>
    </source>
</evidence>
<gene>
    <name evidence="3" type="ORF">UCRPA7_7001</name>
</gene>
<dbReference type="EMBL" id="KB933264">
    <property type="protein sequence ID" value="EON97622.1"/>
    <property type="molecule type" value="Genomic_DNA"/>
</dbReference>
<keyword evidence="2" id="KW-0472">Membrane</keyword>
<dbReference type="CDD" id="cd12087">
    <property type="entry name" value="TM_EGFR-like"/>
    <property type="match status" value="1"/>
</dbReference>
<keyword evidence="2" id="KW-0812">Transmembrane</keyword>
<keyword evidence="2" id="KW-1133">Transmembrane helix</keyword>
<evidence type="ECO:0000256" key="2">
    <source>
        <dbReference type="SAM" id="Phobius"/>
    </source>
</evidence>
<proteinExistence type="predicted"/>
<feature type="region of interest" description="Disordered" evidence="1">
    <location>
        <begin position="53"/>
        <end position="109"/>
    </location>
</feature>
<keyword evidence="4" id="KW-1185">Reference proteome</keyword>
<accession>R8BEA6</accession>
<dbReference type="GeneID" id="19327718"/>
<name>R8BEA6_PHAM7</name>
<feature type="compositionally biased region" description="Low complexity" evidence="1">
    <location>
        <begin position="84"/>
        <end position="109"/>
    </location>
</feature>
<evidence type="ECO:0000256" key="1">
    <source>
        <dbReference type="SAM" id="MobiDB-lite"/>
    </source>
</evidence>
<dbReference type="Proteomes" id="UP000014074">
    <property type="component" value="Unassembled WGS sequence"/>
</dbReference>
<feature type="transmembrane region" description="Helical" evidence="2">
    <location>
        <begin position="176"/>
        <end position="197"/>
    </location>
</feature>
<dbReference type="AlphaFoldDB" id="R8BEA6"/>
<sequence length="407" mass="42115">MPHQHHRFHGIVRARDDDSPWAQFTKGAASAWNEVNPFQKEQSTIYKTVYTTQTPEGWDGKGGLTTLSPGAGSRQENTAAVQNAATTTSSSSTHTTKKSTTATAASTSASDILVQDTSLPASIIPTSASSVDSAIVIATNTPTPVGQTAQSTTASATPTTSAKAQESSGDNTAAKAGIVIGVLAGVFVVAAIVYFLFSRRRKQIEKQRLADDEKVNGPFGDHAAIPTTPSRAPRLSLRPVTQFLPNLNPHPHPDRRASRGAAIAMVASPNSSRAPGQSAWERPLPPVNANPANPFSDNAERLHTAIPEEPSTPLDSHSAGNVGVANTTYSPPGVSPISAVAGAGAVAGVVAGAGAVSGLTRKQSVRKDVPKPLDLTLPPPLSAVPPSPAGTEFSRVALKLPLFTAYS</sequence>
<dbReference type="eggNOG" id="ENOG502SF40">
    <property type="taxonomic scope" value="Eukaryota"/>
</dbReference>
<dbReference type="KEGG" id="tmn:UCRPA7_7001"/>
<feature type="compositionally biased region" description="Low complexity" evidence="1">
    <location>
        <begin position="147"/>
        <end position="165"/>
    </location>
</feature>
<protein>
    <submittedName>
        <fullName evidence="3">Putative variant sh3 domain-containing protein</fullName>
    </submittedName>
</protein>
<dbReference type="RefSeq" id="XP_007917727.1">
    <property type="nucleotide sequence ID" value="XM_007919536.1"/>
</dbReference>